<protein>
    <submittedName>
        <fullName evidence="2">Uncharacterized protein</fullName>
    </submittedName>
</protein>
<keyword evidence="3" id="KW-1185">Reference proteome</keyword>
<proteinExistence type="predicted"/>
<feature type="region of interest" description="Disordered" evidence="1">
    <location>
        <begin position="22"/>
        <end position="60"/>
    </location>
</feature>
<dbReference type="PANTHER" id="PTHR35871:SF1">
    <property type="entry name" value="CXC1-LIKE CYSTEINE CLUSTER ASSOCIATED WITH KDZ TRANSPOSASES DOMAIN-CONTAINING PROTEIN"/>
    <property type="match status" value="1"/>
</dbReference>
<dbReference type="AlphaFoldDB" id="A0A060SB63"/>
<dbReference type="PANTHER" id="PTHR35871">
    <property type="entry name" value="EXPRESSED PROTEIN"/>
    <property type="match status" value="1"/>
</dbReference>
<evidence type="ECO:0000313" key="2">
    <source>
        <dbReference type="EMBL" id="CDO71461.1"/>
    </source>
</evidence>
<reference evidence="2" key="1">
    <citation type="submission" date="2014-01" db="EMBL/GenBank/DDBJ databases">
        <title>The genome of the white-rot fungus Pycnoporus cinnabarinus: a basidiomycete model with a versatile arsenal for lignocellulosic biomass breakdown.</title>
        <authorList>
            <person name="Levasseur A."/>
            <person name="Lomascolo A."/>
            <person name="Ruiz-Duenas F.J."/>
            <person name="Uzan E."/>
            <person name="Piumi F."/>
            <person name="Kues U."/>
            <person name="Ram A.F.J."/>
            <person name="Murat C."/>
            <person name="Haon M."/>
            <person name="Benoit I."/>
            <person name="Arfi Y."/>
            <person name="Chevret D."/>
            <person name="Drula E."/>
            <person name="Kwon M.J."/>
            <person name="Gouret P."/>
            <person name="Lesage-Meessen L."/>
            <person name="Lombard V."/>
            <person name="Mariette J."/>
            <person name="Noirot C."/>
            <person name="Park J."/>
            <person name="Patyshakuliyeva A."/>
            <person name="Wieneger R.A.B."/>
            <person name="Wosten H.A.B."/>
            <person name="Martin F."/>
            <person name="Coutinho P.M."/>
            <person name="de Vries R."/>
            <person name="Martinez A.T."/>
            <person name="Klopp C."/>
            <person name="Pontarotti P."/>
            <person name="Henrissat B."/>
            <person name="Record E."/>
        </authorList>
    </citation>
    <scope>NUCLEOTIDE SEQUENCE [LARGE SCALE GENOMIC DNA]</scope>
    <source>
        <strain evidence="2">BRFM137</strain>
    </source>
</reference>
<sequence>MDHSTQTLHEISQITWEHKKLDAPESVPMIRDTGDTGSLSESQAGPAELRSAGPNLVSTQAHPSTLSTAIILSRMPVARRANGMPPCVDDVLKGLADIKKLLRPPRKNRKGYRPFALGDGQLQRRLGLMKALFARYVADGAGYWIRASEEVAKMDQYRDNKARTLRSWARAYLADRSALPRQAYGMWNTSLLDLDGLKEELCSHLLGVGKYVRAQDIVDLMSSTDLQLRYGLAKGVSLATAKVWMKKLRYRWGKGPRGQYVDGHERPDVVAYRQSTFLPAFASRNLFTRIWTNGGPAVPSDRPVALRPTVYWYHDESAFSGNDRRKVYWVPLSAKATPEAKGEGPTLMVADFVSADYGWLASPDQTETARVLFRAGKNRDGYFDNDDIIAQITQATLILDKYYPDEDHVFVFDNATTHLKRPPDALSARRMSKASTKAGAKVFGVDIAVKDAAGNIEYRSDG</sequence>
<name>A0A060SB63_PYCCI</name>
<comment type="caution">
    <text evidence="2">The sequence shown here is derived from an EMBL/GenBank/DDBJ whole genome shotgun (WGS) entry which is preliminary data.</text>
</comment>
<dbReference type="Proteomes" id="UP000029665">
    <property type="component" value="Unassembled WGS sequence"/>
</dbReference>
<organism evidence="2 3">
    <name type="scientific">Pycnoporus cinnabarinus</name>
    <name type="common">Cinnabar-red polypore</name>
    <name type="synonym">Trametes cinnabarina</name>
    <dbReference type="NCBI Taxonomy" id="5643"/>
    <lineage>
        <taxon>Eukaryota</taxon>
        <taxon>Fungi</taxon>
        <taxon>Dikarya</taxon>
        <taxon>Basidiomycota</taxon>
        <taxon>Agaricomycotina</taxon>
        <taxon>Agaricomycetes</taxon>
        <taxon>Polyporales</taxon>
        <taxon>Polyporaceae</taxon>
        <taxon>Trametes</taxon>
    </lineage>
</organism>
<evidence type="ECO:0000313" key="3">
    <source>
        <dbReference type="Proteomes" id="UP000029665"/>
    </source>
</evidence>
<dbReference type="OrthoDB" id="2790899at2759"/>
<gene>
    <name evidence="2" type="ORF">BN946_scf184909.g55</name>
</gene>
<dbReference type="EMBL" id="CCBP010000101">
    <property type="protein sequence ID" value="CDO71461.1"/>
    <property type="molecule type" value="Genomic_DNA"/>
</dbReference>
<dbReference type="HOGENOM" id="CLU_047448_0_0_1"/>
<evidence type="ECO:0000256" key="1">
    <source>
        <dbReference type="SAM" id="MobiDB-lite"/>
    </source>
</evidence>
<accession>A0A060SB63</accession>